<organism evidence="5">
    <name type="scientific">Nippostrongylus brasiliensis</name>
    <name type="common">Rat hookworm</name>
    <dbReference type="NCBI Taxonomy" id="27835"/>
    <lineage>
        <taxon>Eukaryota</taxon>
        <taxon>Metazoa</taxon>
        <taxon>Ecdysozoa</taxon>
        <taxon>Nematoda</taxon>
        <taxon>Chromadorea</taxon>
        <taxon>Rhabditida</taxon>
        <taxon>Rhabditina</taxon>
        <taxon>Rhabditomorpha</taxon>
        <taxon>Strongyloidea</taxon>
        <taxon>Heligmosomidae</taxon>
        <taxon>Nippostrongylus</taxon>
    </lineage>
</organism>
<dbReference type="PANTHER" id="PTHR32170:SF4">
    <property type="entry name" value="DUF3437 DOMAIN-CONTAINING PROTEIN-RELATED"/>
    <property type="match status" value="1"/>
</dbReference>
<proteinExistence type="predicted"/>
<dbReference type="InterPro" id="IPR055455">
    <property type="entry name" value="HEAT_PSME4"/>
</dbReference>
<keyword evidence="4" id="KW-1185">Reference proteome</keyword>
<feature type="domain" description="Proteasome activator Blm10 middle HEAT repeats region" evidence="1">
    <location>
        <begin position="522"/>
        <end position="850"/>
    </location>
</feature>
<evidence type="ECO:0000259" key="1">
    <source>
        <dbReference type="Pfam" id="PF16507"/>
    </source>
</evidence>
<dbReference type="Pfam" id="PF16507">
    <property type="entry name" value="HEAT_PSME4_mid"/>
    <property type="match status" value="2"/>
</dbReference>
<protein>
    <submittedName>
        <fullName evidence="5">Proteasome activator complex subunit 4 (inferred by orthology to a human protein)</fullName>
    </submittedName>
</protein>
<evidence type="ECO:0000313" key="4">
    <source>
        <dbReference type="Proteomes" id="UP000271162"/>
    </source>
</evidence>
<evidence type="ECO:0000313" key="5">
    <source>
        <dbReference type="WBParaSite" id="NBR_0001324001-mRNA-1"/>
    </source>
</evidence>
<dbReference type="InterPro" id="IPR032430">
    <property type="entry name" value="Blm10_mid"/>
</dbReference>
<dbReference type="EMBL" id="UYSL01020980">
    <property type="protein sequence ID" value="VDL76830.1"/>
    <property type="molecule type" value="Genomic_DNA"/>
</dbReference>
<name>A0A0N4YA51_NIPBR</name>
<dbReference type="OMA" id="SGIREDN"/>
<sequence>MVSRWLPPLSSELLQSCCLSLQKPSFVVVDGAVGVKRDKTRKFGRHEKKFVLLPYHEQLTCELDARFEHIKHGLVIAVLVNEQRPALRNFIFALKTYVTTYGFRFSRDDHLQIIHLLYLILVRKNQWAEIITYAAKALEDVMQKSYFGYEQLPLDWEPVFALYHGANYGKIEEVDGKGLRNAVYRLKRFYKPSDTPKIWEKIQIYLSPVYSTKEFCDLALLFLPIKMTTEEHKKFGASLWFKTLWQMYEVVERGDKWGKELPNLFATLAYNNPDFMDWTPIYDTIFTRAIRAMGLSIREGKVAAGDPPSASDSLVSLSRVVVATLGGVRGCQSHLERMMKLVEPFMHPSNESSHTLLVLVFLQNVLTETVNRYKEERIKSHKREVPQKYYLTDADLLKFTDTILPSLLYALYTKDGASSKAPPKMVMILCSLCPERVFSKVFEHIYAAIFAVDEPHRLTQTLNCLVELVFLISHDSDPTLKRTQMQKDWISEMERLRPDDSPIAKFSLEKLNQFVDFDMRASLTSFRCHLFYILEMLIDAIDINDVAKAKVAIFNLTLIFYMVPILDYSECIQYHKLTNEEIALCKLSARLPILAEMALDKMLNIIQCLSVTAPKDSSSVIGSFKDLATKDGSEEVVLKKAIDRCVAAIFKNANEMITQKLGKKMLEFVKTNQFEGSLATDMIASMVASMTYTLPTFWKYFAEHVLRNLRIVLTPEMKKSEDLDASASWFVTLASSLLYTTSENYIQYKDMCIEMIDLLVTCKSKVAYSSGALGLFNSVYMLSRVYPENSRYMGEKLNRSLKEWIPIREWSRLYKLEDMKMAWHIPSDRGKAVIIEILNKFLFPVMDQLKIEHVDRETLKRSFSVMNSIFTGGATSFSLPPSPLFHVSSTCLPWFNPNIPNSAVFKLDIQHPTGKNVRLMLVELFEKIMNRAETSHREHTQVLCMICTMLHYIIHTNYLDSNEERKHCFIEAHRMELCESYFARPFNVKNLKLLALCGWAGSELQSAIEEQTEIFSYLTDPIKKDYPAYVYESAAYVCHMRNATIAATALTDFHLRVIRLLVRLSVNTYAEVRLAAQTELFLVFAEYTAAREAVVDDIVAILMDKKASKEKVRGALIIIRKAKLATHSTPEAKLKIWRALLDMQAIETATLLEVYEEISNQIGSIQKPTLKHYNCKNLVSFCEKMFEKLPKTGEWSKFKNKSSLESTRKMQEEKKAKTKQQTKDLVKMLLMQFSRKDILYARAKLCRTMLWRCQMEKAGVETIKVSFSTVIYILALLIALKILLMKLVDDDPLYRELSQEELAFWLKKNKVKTNRMDWPCPKRSDDLIELKCGIRPDNMCLAYDSENLPNTEEKWNNMAFFSKQYGCYKWPKTINTVVLASKPQLNRTPLSESEKAIVAAFEDKQIFTKWVLSLLLEKRDLPEVKESTVWMVKVCGRFFVF</sequence>
<dbReference type="GO" id="GO:0005634">
    <property type="term" value="C:nucleus"/>
    <property type="evidence" value="ECO:0007669"/>
    <property type="project" value="TreeGrafter"/>
</dbReference>
<evidence type="ECO:0000259" key="2">
    <source>
        <dbReference type="Pfam" id="PF23096"/>
    </source>
</evidence>
<accession>A0A0N4YA51</accession>
<dbReference type="Proteomes" id="UP000271162">
    <property type="component" value="Unassembled WGS sequence"/>
</dbReference>
<dbReference type="GO" id="GO:0005829">
    <property type="term" value="C:cytosol"/>
    <property type="evidence" value="ECO:0007669"/>
    <property type="project" value="TreeGrafter"/>
</dbReference>
<evidence type="ECO:0000313" key="3">
    <source>
        <dbReference type="EMBL" id="VDL76830.1"/>
    </source>
</evidence>
<dbReference type="GO" id="GO:0016504">
    <property type="term" value="F:peptidase activator activity"/>
    <property type="evidence" value="ECO:0007669"/>
    <property type="project" value="InterPro"/>
</dbReference>
<dbReference type="STRING" id="27835.A0A0N4YA51"/>
<feature type="domain" description="Proteasome activator Blm10 middle HEAT repeats region" evidence="1">
    <location>
        <begin position="335"/>
        <end position="474"/>
    </location>
</feature>
<dbReference type="GO" id="GO:0010499">
    <property type="term" value="P:proteasomal ubiquitin-independent protein catabolic process"/>
    <property type="evidence" value="ECO:0007669"/>
    <property type="project" value="TreeGrafter"/>
</dbReference>
<dbReference type="PANTHER" id="PTHR32170">
    <property type="entry name" value="PROTEASOME ACTIVATOR COMPLEX SUBUNIT 4"/>
    <property type="match status" value="1"/>
</dbReference>
<gene>
    <name evidence="3" type="ORF">NBR_LOCUS13241</name>
</gene>
<dbReference type="InterPro" id="IPR035309">
    <property type="entry name" value="PSME4"/>
</dbReference>
<dbReference type="Pfam" id="PF23096">
    <property type="entry name" value="HEAT_PSME4"/>
    <property type="match status" value="1"/>
</dbReference>
<dbReference type="WBParaSite" id="NBR_0001324001-mRNA-1">
    <property type="protein sequence ID" value="NBR_0001324001-mRNA-1"/>
    <property type="gene ID" value="NBR_0001324001"/>
</dbReference>
<reference evidence="5" key="1">
    <citation type="submission" date="2017-02" db="UniProtKB">
        <authorList>
            <consortium name="WormBaseParasite"/>
        </authorList>
    </citation>
    <scope>IDENTIFICATION</scope>
</reference>
<reference evidence="3 4" key="2">
    <citation type="submission" date="2018-11" db="EMBL/GenBank/DDBJ databases">
        <authorList>
            <consortium name="Pathogen Informatics"/>
        </authorList>
    </citation>
    <scope>NUCLEOTIDE SEQUENCE [LARGE SCALE GENOMIC DNA]</scope>
</reference>
<dbReference type="GO" id="GO:0070628">
    <property type="term" value="F:proteasome binding"/>
    <property type="evidence" value="ECO:0007669"/>
    <property type="project" value="InterPro"/>
</dbReference>
<feature type="domain" description="Proteasome activator complex subunit 4-like HEAT repeat-like" evidence="2">
    <location>
        <begin position="1280"/>
        <end position="1431"/>
    </location>
</feature>